<dbReference type="EMBL" id="LAZR01040068">
    <property type="protein sequence ID" value="KKL15428.1"/>
    <property type="molecule type" value="Genomic_DNA"/>
</dbReference>
<accession>A0A0F9DU55</accession>
<feature type="non-terminal residue" evidence="1">
    <location>
        <position position="82"/>
    </location>
</feature>
<name>A0A0F9DU55_9ZZZZ</name>
<proteinExistence type="predicted"/>
<organism evidence="1">
    <name type="scientific">marine sediment metagenome</name>
    <dbReference type="NCBI Taxonomy" id="412755"/>
    <lineage>
        <taxon>unclassified sequences</taxon>
        <taxon>metagenomes</taxon>
        <taxon>ecological metagenomes</taxon>
    </lineage>
</organism>
<comment type="caution">
    <text evidence="1">The sequence shown here is derived from an EMBL/GenBank/DDBJ whole genome shotgun (WGS) entry which is preliminary data.</text>
</comment>
<sequence length="82" mass="9470">MVFPTASFLFPTFLSKQTELKKISPKGAKNAKNFSCFSFARFATLREKNKIQINFATKDTNSKTKTLRFKTRLDVIRYQLLG</sequence>
<evidence type="ECO:0000313" key="1">
    <source>
        <dbReference type="EMBL" id="KKL15428.1"/>
    </source>
</evidence>
<gene>
    <name evidence="1" type="ORF">LCGC14_2505670</name>
</gene>
<protein>
    <submittedName>
        <fullName evidence="1">Uncharacterized protein</fullName>
    </submittedName>
</protein>
<reference evidence="1" key="1">
    <citation type="journal article" date="2015" name="Nature">
        <title>Complex archaea that bridge the gap between prokaryotes and eukaryotes.</title>
        <authorList>
            <person name="Spang A."/>
            <person name="Saw J.H."/>
            <person name="Jorgensen S.L."/>
            <person name="Zaremba-Niedzwiedzka K."/>
            <person name="Martijn J."/>
            <person name="Lind A.E."/>
            <person name="van Eijk R."/>
            <person name="Schleper C."/>
            <person name="Guy L."/>
            <person name="Ettema T.J."/>
        </authorList>
    </citation>
    <scope>NUCLEOTIDE SEQUENCE</scope>
</reference>
<dbReference type="AlphaFoldDB" id="A0A0F9DU55"/>